<dbReference type="KEGG" id="taer:GT409_06750"/>
<dbReference type="Proteomes" id="UP000464954">
    <property type="component" value="Chromosome"/>
</dbReference>
<evidence type="ECO:0000313" key="1">
    <source>
        <dbReference type="EMBL" id="QHI69160.1"/>
    </source>
</evidence>
<dbReference type="AlphaFoldDB" id="A0A6P1M3H6"/>
<accession>A0A6P1M3H6</accession>
<dbReference type="Gene3D" id="2.60.120.200">
    <property type="match status" value="1"/>
</dbReference>
<dbReference type="RefSeq" id="WP_160628191.1">
    <property type="nucleotide sequence ID" value="NZ_CP047593.1"/>
</dbReference>
<dbReference type="EMBL" id="CP047593">
    <property type="protein sequence ID" value="QHI69160.1"/>
    <property type="molecule type" value="Genomic_DNA"/>
</dbReference>
<sequence>MSVSRYILTGPVGSKSGLMVLVGLVVVLLFSREVRGQSLIETIDYETGDLSQWKNPSSSNHDGSITPAVVASPVRSGFFSGHYVMLDGRTESAAQRIPLETEIWAGWSLFIPQSLPDAETGTVSQFIGYQPPDFEGGNYHVKISGGSWGVWMRNIGANSADVLGLRPVQKEEWTDLFVHARFSYTNGFFTLYIRDSEGEQRFDLIESGQTFVDAPLGPYFKAGLYAGFSEGSDIFVDEYRVCIAGQRRDVDPAMRVSAGVPELLSIQPESRSRFVRLAWSSIPGAAYQVFGSRSLSPWTPSLLTAVSANDNFAGTSIPMGGDSSWFFTVTPFFTGVVDRFDNGAVEDSDSIAGFWSVYANAGYSAATESGSALTLSAFDASSKRATLLSDSVSAADFWSNPVSLKINEFSYSHAAGVQDGDTIFHFGLTAHGVAVSMRNMKTVFSVSLRANGSLVVGWKAEVGLNPEDGTDLLDTVVLDTALIDSVELQLDGTGSQLVWSITLGRDGVYETYSDMMSATDTFALKTEWASAERYRVAVEGQSGGSVNTSGEYVRFEIGEVILEAGLSP</sequence>
<dbReference type="InterPro" id="IPR025975">
    <property type="entry name" value="Polysacc_lyase"/>
</dbReference>
<keyword evidence="2" id="KW-1185">Reference proteome</keyword>
<organism evidence="1 2">
    <name type="scientific">Tichowtungia aerotolerans</name>
    <dbReference type="NCBI Taxonomy" id="2697043"/>
    <lineage>
        <taxon>Bacteria</taxon>
        <taxon>Pseudomonadati</taxon>
        <taxon>Kiritimatiellota</taxon>
        <taxon>Tichowtungiia</taxon>
        <taxon>Tichowtungiales</taxon>
        <taxon>Tichowtungiaceae</taxon>
        <taxon>Tichowtungia</taxon>
    </lineage>
</organism>
<protein>
    <submittedName>
        <fullName evidence="1">Uncharacterized protein</fullName>
    </submittedName>
</protein>
<proteinExistence type="predicted"/>
<reference evidence="1 2" key="1">
    <citation type="submission" date="2020-01" db="EMBL/GenBank/DDBJ databases">
        <title>Ponticoccus aerotolerans gen. nov., sp. nov., an anaerobic bacterium and proposal of Ponticoccusceae fam. nov., Ponticoccusles ord. nov. and Ponticoccuse classis nov. in the phylum Kiritimatiellaeota.</title>
        <authorList>
            <person name="Zhou L.Y."/>
            <person name="Du Z.J."/>
        </authorList>
    </citation>
    <scope>NUCLEOTIDE SEQUENCE [LARGE SCALE GENOMIC DNA]</scope>
    <source>
        <strain evidence="1 2">S-5007</strain>
    </source>
</reference>
<evidence type="ECO:0000313" key="2">
    <source>
        <dbReference type="Proteomes" id="UP000464954"/>
    </source>
</evidence>
<name>A0A6P1M3H6_9BACT</name>
<dbReference type="Pfam" id="PF14099">
    <property type="entry name" value="Polysacc_lyase"/>
    <property type="match status" value="1"/>
</dbReference>
<gene>
    <name evidence="1" type="ORF">GT409_06750</name>
</gene>